<name>A0A9P0MSI1_NEZVI</name>
<evidence type="ECO:0000313" key="2">
    <source>
        <dbReference type="Proteomes" id="UP001152798"/>
    </source>
</evidence>
<evidence type="ECO:0000313" key="1">
    <source>
        <dbReference type="EMBL" id="CAH1401022.1"/>
    </source>
</evidence>
<dbReference type="Proteomes" id="UP001152798">
    <property type="component" value="Chromosome 5"/>
</dbReference>
<dbReference type="AlphaFoldDB" id="A0A9P0MSI1"/>
<sequence>MIHRESRIIFSVNIASSPTSTNSSSRKFRVLFEIVPRDPNQRPLSPKVSRNFSFIFPLRSPDRGHCSQSGQYGPRSAPSLLCLFTNSLSPAISPGRILPPRISHFLAIFVLYPSSLNLPCQASVLLTRSHLTRSGASME</sequence>
<dbReference type="EMBL" id="OV725081">
    <property type="protein sequence ID" value="CAH1401022.1"/>
    <property type="molecule type" value="Genomic_DNA"/>
</dbReference>
<organism evidence="1 2">
    <name type="scientific">Nezara viridula</name>
    <name type="common">Southern green stink bug</name>
    <name type="synonym">Cimex viridulus</name>
    <dbReference type="NCBI Taxonomy" id="85310"/>
    <lineage>
        <taxon>Eukaryota</taxon>
        <taxon>Metazoa</taxon>
        <taxon>Ecdysozoa</taxon>
        <taxon>Arthropoda</taxon>
        <taxon>Hexapoda</taxon>
        <taxon>Insecta</taxon>
        <taxon>Pterygota</taxon>
        <taxon>Neoptera</taxon>
        <taxon>Paraneoptera</taxon>
        <taxon>Hemiptera</taxon>
        <taxon>Heteroptera</taxon>
        <taxon>Panheteroptera</taxon>
        <taxon>Pentatomomorpha</taxon>
        <taxon>Pentatomoidea</taxon>
        <taxon>Pentatomidae</taxon>
        <taxon>Pentatominae</taxon>
        <taxon>Nezara</taxon>
    </lineage>
</organism>
<keyword evidence="2" id="KW-1185">Reference proteome</keyword>
<proteinExistence type="predicted"/>
<accession>A0A9P0MSI1</accession>
<reference evidence="1" key="1">
    <citation type="submission" date="2022-01" db="EMBL/GenBank/DDBJ databases">
        <authorList>
            <person name="King R."/>
        </authorList>
    </citation>
    <scope>NUCLEOTIDE SEQUENCE</scope>
</reference>
<gene>
    <name evidence="1" type="ORF">NEZAVI_LOCUS10131</name>
</gene>
<protein>
    <submittedName>
        <fullName evidence="1">Uncharacterized protein</fullName>
    </submittedName>
</protein>